<dbReference type="Pfam" id="PF00808">
    <property type="entry name" value="CBFD_NFYB_HMF"/>
    <property type="match status" value="1"/>
</dbReference>
<dbReference type="OrthoDB" id="636685at2759"/>
<proteinExistence type="predicted"/>
<feature type="compositionally biased region" description="Low complexity" evidence="1">
    <location>
        <begin position="181"/>
        <end position="193"/>
    </location>
</feature>
<dbReference type="EMBL" id="KV429035">
    <property type="protein sequence ID" value="KZT73810.1"/>
    <property type="molecule type" value="Genomic_DNA"/>
</dbReference>
<feature type="region of interest" description="Disordered" evidence="1">
    <location>
        <begin position="152"/>
        <end position="366"/>
    </location>
</feature>
<dbReference type="Gene3D" id="1.10.20.10">
    <property type="entry name" value="Histone, subunit A"/>
    <property type="match status" value="1"/>
</dbReference>
<feature type="region of interest" description="Disordered" evidence="1">
    <location>
        <begin position="1"/>
        <end position="59"/>
    </location>
</feature>
<keyword evidence="4" id="KW-1185">Reference proteome</keyword>
<dbReference type="InterPro" id="IPR009072">
    <property type="entry name" value="Histone-fold"/>
</dbReference>
<feature type="compositionally biased region" description="Low complexity" evidence="1">
    <location>
        <begin position="164"/>
        <end position="173"/>
    </location>
</feature>
<feature type="compositionally biased region" description="Polar residues" evidence="1">
    <location>
        <begin position="356"/>
        <end position="366"/>
    </location>
</feature>
<protein>
    <recommendedName>
        <fullName evidence="2">Transcription factor CBF/NF-Y/archaeal histone domain-containing protein</fullName>
    </recommendedName>
</protein>
<gene>
    <name evidence="3" type="ORF">DAEQUDRAFT_761774</name>
</gene>
<organism evidence="3 4">
    <name type="scientific">Daedalea quercina L-15889</name>
    <dbReference type="NCBI Taxonomy" id="1314783"/>
    <lineage>
        <taxon>Eukaryota</taxon>
        <taxon>Fungi</taxon>
        <taxon>Dikarya</taxon>
        <taxon>Basidiomycota</taxon>
        <taxon>Agaricomycotina</taxon>
        <taxon>Agaricomycetes</taxon>
        <taxon>Polyporales</taxon>
        <taxon>Fomitopsis</taxon>
    </lineage>
</organism>
<evidence type="ECO:0000259" key="2">
    <source>
        <dbReference type="Pfam" id="PF00808"/>
    </source>
</evidence>
<accession>A0A165TQX6</accession>
<dbReference type="Proteomes" id="UP000076727">
    <property type="component" value="Unassembled WGS sequence"/>
</dbReference>
<feature type="domain" description="Transcription factor CBF/NF-Y/archaeal histone" evidence="2">
    <location>
        <begin position="64"/>
        <end position="125"/>
    </location>
</feature>
<dbReference type="GO" id="GO:0046982">
    <property type="term" value="F:protein heterodimerization activity"/>
    <property type="evidence" value="ECO:0007669"/>
    <property type="project" value="InterPro"/>
</dbReference>
<dbReference type="AlphaFoldDB" id="A0A165TQX6"/>
<dbReference type="SUPFAM" id="SSF47113">
    <property type="entry name" value="Histone-fold"/>
    <property type="match status" value="1"/>
</dbReference>
<evidence type="ECO:0000313" key="3">
    <source>
        <dbReference type="EMBL" id="KZT73810.1"/>
    </source>
</evidence>
<dbReference type="STRING" id="1314783.A0A165TQX6"/>
<name>A0A165TQX6_9APHY</name>
<reference evidence="3 4" key="1">
    <citation type="journal article" date="2016" name="Mol. Biol. Evol.">
        <title>Comparative Genomics of Early-Diverging Mushroom-Forming Fungi Provides Insights into the Origins of Lignocellulose Decay Capabilities.</title>
        <authorList>
            <person name="Nagy L.G."/>
            <person name="Riley R."/>
            <person name="Tritt A."/>
            <person name="Adam C."/>
            <person name="Daum C."/>
            <person name="Floudas D."/>
            <person name="Sun H."/>
            <person name="Yadav J.S."/>
            <person name="Pangilinan J."/>
            <person name="Larsson K.H."/>
            <person name="Matsuura K."/>
            <person name="Barry K."/>
            <person name="Labutti K."/>
            <person name="Kuo R."/>
            <person name="Ohm R.A."/>
            <person name="Bhattacharya S.S."/>
            <person name="Shirouzu T."/>
            <person name="Yoshinaga Y."/>
            <person name="Martin F.M."/>
            <person name="Grigoriev I.V."/>
            <person name="Hibbett D.S."/>
        </authorList>
    </citation>
    <scope>NUCLEOTIDE SEQUENCE [LARGE SCALE GENOMIC DNA]</scope>
    <source>
        <strain evidence="3 4">L-15889</strain>
    </source>
</reference>
<feature type="compositionally biased region" description="Acidic residues" evidence="1">
    <location>
        <begin position="15"/>
        <end position="39"/>
    </location>
</feature>
<sequence length="366" mass="38925">MSIFALRQSTHDELSMDDEEIDQLDSGLDSEEEVDELEEAAPSASTSKARPKKTGERVPGHTLIPATRVANIVQGSEAGAHLSKEALYMLSVATEEFIKRLSRAGKRMADKEARQLVYYRDVASAAQKHHEFDFAQDVIPAPMSLAEALDRRAAREKELEDADPAIAPAVDPWAIPPPDGSPSSEAPPAASNAGTRIKRSRQSHTNGSAEPDGGSVSAPIVSRPRVRDASGRWSINSDPKPERKPIAPSRRMPIGTRPGSSRIRERTSRASEGGQPASADSPSSANGTPSISRMSMGPPPPRASPSQASRAMPRAEDARSGGGFAGSPNGFMDDHRLLNGGSRGSGIADAPGRTIYSAQRATQSNR</sequence>
<evidence type="ECO:0000256" key="1">
    <source>
        <dbReference type="SAM" id="MobiDB-lite"/>
    </source>
</evidence>
<dbReference type="InterPro" id="IPR003958">
    <property type="entry name" value="CBFA_NFYB_domain"/>
</dbReference>
<evidence type="ECO:0000313" key="4">
    <source>
        <dbReference type="Proteomes" id="UP000076727"/>
    </source>
</evidence>
<feature type="compositionally biased region" description="Polar residues" evidence="1">
    <location>
        <begin position="278"/>
        <end position="288"/>
    </location>
</feature>